<reference evidence="1 2" key="1">
    <citation type="submission" date="2022-03" db="EMBL/GenBank/DDBJ databases">
        <authorList>
            <person name="Macdonald S."/>
            <person name="Ahmed S."/>
            <person name="Newling K."/>
        </authorList>
    </citation>
    <scope>NUCLEOTIDE SEQUENCE [LARGE SCALE GENOMIC DNA]</scope>
</reference>
<protein>
    <recommendedName>
        <fullName evidence="3">F-box domain-containing protein</fullName>
    </recommendedName>
</protein>
<dbReference type="SUPFAM" id="SSF81383">
    <property type="entry name" value="F-box domain"/>
    <property type="match status" value="1"/>
</dbReference>
<proteinExistence type="predicted"/>
<evidence type="ECO:0008006" key="3">
    <source>
        <dbReference type="Google" id="ProtNLM"/>
    </source>
</evidence>
<gene>
    <name evidence="1" type="ORF">ERUC_LOCUS10410</name>
</gene>
<name>A0ABC8JNE6_ERUVS</name>
<dbReference type="Gene3D" id="3.80.10.10">
    <property type="entry name" value="Ribonuclease Inhibitor"/>
    <property type="match status" value="1"/>
</dbReference>
<evidence type="ECO:0000313" key="1">
    <source>
        <dbReference type="EMBL" id="CAH8325502.1"/>
    </source>
</evidence>
<dbReference type="PANTHER" id="PTHR38926">
    <property type="entry name" value="F-BOX DOMAIN CONTAINING PROTEIN, EXPRESSED"/>
    <property type="match status" value="1"/>
</dbReference>
<dbReference type="Gene3D" id="1.20.1280.50">
    <property type="match status" value="1"/>
</dbReference>
<dbReference type="InterPro" id="IPR032675">
    <property type="entry name" value="LRR_dom_sf"/>
</dbReference>
<dbReference type="AlphaFoldDB" id="A0ABC8JNE6"/>
<dbReference type="EMBL" id="CAKOAT010102488">
    <property type="protein sequence ID" value="CAH8325502.1"/>
    <property type="molecule type" value="Genomic_DNA"/>
</dbReference>
<organism evidence="1 2">
    <name type="scientific">Eruca vesicaria subsp. sativa</name>
    <name type="common">Garden rocket</name>
    <name type="synonym">Eruca sativa</name>
    <dbReference type="NCBI Taxonomy" id="29727"/>
    <lineage>
        <taxon>Eukaryota</taxon>
        <taxon>Viridiplantae</taxon>
        <taxon>Streptophyta</taxon>
        <taxon>Embryophyta</taxon>
        <taxon>Tracheophyta</taxon>
        <taxon>Spermatophyta</taxon>
        <taxon>Magnoliopsida</taxon>
        <taxon>eudicotyledons</taxon>
        <taxon>Gunneridae</taxon>
        <taxon>Pentapetalae</taxon>
        <taxon>rosids</taxon>
        <taxon>malvids</taxon>
        <taxon>Brassicales</taxon>
        <taxon>Brassicaceae</taxon>
        <taxon>Brassiceae</taxon>
        <taxon>Eruca</taxon>
    </lineage>
</organism>
<dbReference type="SUPFAM" id="SSF52047">
    <property type="entry name" value="RNI-like"/>
    <property type="match status" value="1"/>
</dbReference>
<dbReference type="InterPro" id="IPR036047">
    <property type="entry name" value="F-box-like_dom_sf"/>
</dbReference>
<evidence type="ECO:0000313" key="2">
    <source>
        <dbReference type="Proteomes" id="UP001642260"/>
    </source>
</evidence>
<keyword evidence="2" id="KW-1185">Reference proteome</keyword>
<sequence length="348" mass="40623">MERQERFENIPKWEEMDKDILASIFKKLDVVDVIMGASRVCIAWFLASNNKTIWNTINLNDVDSIVPTDPYNDYFIPPNPWPYLWDYKNDYNNNGEKHRYELKEILIEINKFSRAAPWSGSSITTSVRNFAIQHKIMFRPHLEFEPDYSLILFHWGRLPNIRKLALPIQTPYNLYLFASSFSKWKNLQTLIIGNAKGGELKHMLEAIAENCRNITNLKFTYTLDQELANIILDKLPNLKSLSLRCTYVFIEAVKSLIIGLHNLKRLNLSHCLSNNGMLTQSLGMLPEDKSVILSIQKLETLKLCCCSDCTICQDVLHWKLGQYFGSESGFSHFWDNQWETDEFKEFEF</sequence>
<comment type="caution">
    <text evidence="1">The sequence shown here is derived from an EMBL/GenBank/DDBJ whole genome shotgun (WGS) entry which is preliminary data.</text>
</comment>
<dbReference type="PANTHER" id="PTHR38926:SF42">
    <property type="entry name" value="F-BOX DOMAIN-CONTAINING PROTEIN"/>
    <property type="match status" value="1"/>
</dbReference>
<accession>A0ABC8JNE6</accession>
<dbReference type="Proteomes" id="UP001642260">
    <property type="component" value="Unassembled WGS sequence"/>
</dbReference>